<dbReference type="AlphaFoldDB" id="A0AAD7EMK4"/>
<name>A0AAD7EMK4_9AGAR</name>
<accession>A0AAD7EMK4</accession>
<reference evidence="2" key="1">
    <citation type="submission" date="2023-03" db="EMBL/GenBank/DDBJ databases">
        <title>Massive genome expansion in bonnet fungi (Mycena s.s.) driven by repeated elements and novel gene families across ecological guilds.</title>
        <authorList>
            <consortium name="Lawrence Berkeley National Laboratory"/>
            <person name="Harder C.B."/>
            <person name="Miyauchi S."/>
            <person name="Viragh M."/>
            <person name="Kuo A."/>
            <person name="Thoen E."/>
            <person name="Andreopoulos B."/>
            <person name="Lu D."/>
            <person name="Skrede I."/>
            <person name="Drula E."/>
            <person name="Henrissat B."/>
            <person name="Morin E."/>
            <person name="Kohler A."/>
            <person name="Barry K."/>
            <person name="LaButti K."/>
            <person name="Morin E."/>
            <person name="Salamov A."/>
            <person name="Lipzen A."/>
            <person name="Mereny Z."/>
            <person name="Hegedus B."/>
            <person name="Baldrian P."/>
            <person name="Stursova M."/>
            <person name="Weitz H."/>
            <person name="Taylor A."/>
            <person name="Grigoriev I.V."/>
            <person name="Nagy L.G."/>
            <person name="Martin F."/>
            <person name="Kauserud H."/>
        </authorList>
    </citation>
    <scope>NUCLEOTIDE SEQUENCE</scope>
    <source>
        <strain evidence="2">CBHHK002</strain>
    </source>
</reference>
<feature type="signal peptide" evidence="1">
    <location>
        <begin position="1"/>
        <end position="20"/>
    </location>
</feature>
<comment type="caution">
    <text evidence="2">The sequence shown here is derived from an EMBL/GenBank/DDBJ whole genome shotgun (WGS) entry which is preliminary data.</text>
</comment>
<organism evidence="2 3">
    <name type="scientific">Mycena albidolilacea</name>
    <dbReference type="NCBI Taxonomy" id="1033008"/>
    <lineage>
        <taxon>Eukaryota</taxon>
        <taxon>Fungi</taxon>
        <taxon>Dikarya</taxon>
        <taxon>Basidiomycota</taxon>
        <taxon>Agaricomycotina</taxon>
        <taxon>Agaricomycetes</taxon>
        <taxon>Agaricomycetidae</taxon>
        <taxon>Agaricales</taxon>
        <taxon>Marasmiineae</taxon>
        <taxon>Mycenaceae</taxon>
        <taxon>Mycena</taxon>
    </lineage>
</organism>
<proteinExistence type="predicted"/>
<protein>
    <recommendedName>
        <fullName evidence="4">Secreted protein</fullName>
    </recommendedName>
</protein>
<keyword evidence="1" id="KW-0732">Signal</keyword>
<evidence type="ECO:0000256" key="1">
    <source>
        <dbReference type="SAM" id="SignalP"/>
    </source>
</evidence>
<keyword evidence="3" id="KW-1185">Reference proteome</keyword>
<sequence length="134" mass="14564">MAFCHLSACGLWIACRYVLGSVSTATLATSSLGTRWRQASGFAGDWLVGFRSSLQLALYCALPLEPIWVSWDCWLGHIVAGGCLKYDVSRSKDFARVCSMIAPCTRILGESHKPQAVPNSCKFVTFGLTPQKAS</sequence>
<evidence type="ECO:0000313" key="3">
    <source>
        <dbReference type="Proteomes" id="UP001218218"/>
    </source>
</evidence>
<gene>
    <name evidence="2" type="ORF">DFH08DRAFT_243210</name>
</gene>
<feature type="chain" id="PRO_5042180156" description="Secreted protein" evidence="1">
    <location>
        <begin position="21"/>
        <end position="134"/>
    </location>
</feature>
<dbReference type="Proteomes" id="UP001218218">
    <property type="component" value="Unassembled WGS sequence"/>
</dbReference>
<dbReference type="EMBL" id="JARIHO010000026">
    <property type="protein sequence ID" value="KAJ7340630.1"/>
    <property type="molecule type" value="Genomic_DNA"/>
</dbReference>
<evidence type="ECO:0008006" key="4">
    <source>
        <dbReference type="Google" id="ProtNLM"/>
    </source>
</evidence>
<evidence type="ECO:0000313" key="2">
    <source>
        <dbReference type="EMBL" id="KAJ7340630.1"/>
    </source>
</evidence>